<feature type="compositionally biased region" description="Polar residues" evidence="1">
    <location>
        <begin position="60"/>
        <end position="72"/>
    </location>
</feature>
<evidence type="ECO:0000313" key="2">
    <source>
        <dbReference type="EMBL" id="MBD2774312.1"/>
    </source>
</evidence>
<dbReference type="AlphaFoldDB" id="A0A8J6XK14"/>
<comment type="caution">
    <text evidence="2">The sequence shown here is derived from an EMBL/GenBank/DDBJ whole genome shotgun (WGS) entry which is preliminary data.</text>
</comment>
<reference evidence="2" key="1">
    <citation type="submission" date="2020-09" db="EMBL/GenBank/DDBJ databases">
        <title>Iningainema tapete sp. nov. (Scytonemataceae, Cyanobacteria) from greenhouses in central Florida (USA) produces two types of nodularin with biosynthetic potential for microcystin-LR and anabaenopeptins.</title>
        <authorList>
            <person name="Berthold D.E."/>
            <person name="Lefler F.W."/>
            <person name="Huang I.-S."/>
            <person name="Abdulla H."/>
            <person name="Zimba P.V."/>
            <person name="Laughinghouse H.D. IV."/>
        </authorList>
    </citation>
    <scope>NUCLEOTIDE SEQUENCE</scope>
    <source>
        <strain evidence="2">BLCCT55</strain>
    </source>
</reference>
<evidence type="ECO:0000313" key="3">
    <source>
        <dbReference type="Proteomes" id="UP000629098"/>
    </source>
</evidence>
<dbReference type="Proteomes" id="UP000629098">
    <property type="component" value="Unassembled WGS sequence"/>
</dbReference>
<protein>
    <submittedName>
        <fullName evidence="2">Uncharacterized protein</fullName>
    </submittedName>
</protein>
<dbReference type="EMBL" id="JACXAE010000069">
    <property type="protein sequence ID" value="MBD2774312.1"/>
    <property type="molecule type" value="Genomic_DNA"/>
</dbReference>
<accession>A0A8J6XK14</accession>
<sequence>MNQEYFQSLDKERLVVVAGNLHALAVEQLERLEQNSTNSSKPPSLDNPFVQEAVEFDGGKTQTAKNEKNLTSAEEVETALVEDNAQRKPKAQGFGKRSQGLQLGAKGMWRTTPARSKNYYPSLSRELRRL</sequence>
<gene>
    <name evidence="2" type="ORF">ICL16_20105</name>
</gene>
<keyword evidence="3" id="KW-1185">Reference proteome</keyword>
<dbReference type="RefSeq" id="WP_190831383.1">
    <property type="nucleotide sequence ID" value="NZ_CAWPPI010000069.1"/>
</dbReference>
<organism evidence="2 3">
    <name type="scientific">Iningainema tapete BLCC-T55</name>
    <dbReference type="NCBI Taxonomy" id="2748662"/>
    <lineage>
        <taxon>Bacteria</taxon>
        <taxon>Bacillati</taxon>
        <taxon>Cyanobacteriota</taxon>
        <taxon>Cyanophyceae</taxon>
        <taxon>Nostocales</taxon>
        <taxon>Scytonemataceae</taxon>
        <taxon>Iningainema tapete</taxon>
    </lineage>
</organism>
<proteinExistence type="predicted"/>
<feature type="region of interest" description="Disordered" evidence="1">
    <location>
        <begin position="59"/>
        <end position="130"/>
    </location>
</feature>
<name>A0A8J6XK14_9CYAN</name>
<evidence type="ECO:0000256" key="1">
    <source>
        <dbReference type="SAM" id="MobiDB-lite"/>
    </source>
</evidence>